<gene>
    <name evidence="1" type="ORF">CGLO_14683</name>
</gene>
<evidence type="ECO:0000313" key="2">
    <source>
        <dbReference type="Proteomes" id="UP000015530"/>
    </source>
</evidence>
<comment type="caution">
    <text evidence="1">The sequence shown here is derived from an EMBL/GenBank/DDBJ whole genome shotgun (WGS) entry which is preliminary data.</text>
</comment>
<accession>T0K0H6</accession>
<organism evidence="1 2">
    <name type="scientific">Colletotrichum gloeosporioides (strain Cg-14)</name>
    <name type="common">Anthracnose fungus</name>
    <name type="synonym">Glomerella cingulata</name>
    <dbReference type="NCBI Taxonomy" id="1237896"/>
    <lineage>
        <taxon>Eukaryota</taxon>
        <taxon>Fungi</taxon>
        <taxon>Dikarya</taxon>
        <taxon>Ascomycota</taxon>
        <taxon>Pezizomycotina</taxon>
        <taxon>Sordariomycetes</taxon>
        <taxon>Hypocreomycetidae</taxon>
        <taxon>Glomerellales</taxon>
        <taxon>Glomerellaceae</taxon>
        <taxon>Colletotrichum</taxon>
        <taxon>Colletotrichum gloeosporioides species complex</taxon>
    </lineage>
</organism>
<reference evidence="2" key="1">
    <citation type="journal article" date="2013" name="Mol. Plant Microbe Interact.">
        <title>Global aspects of pacC regulation of pathogenicity genes in Colletotrichum gloeosporioides as revealed by transcriptome analysis.</title>
        <authorList>
            <person name="Alkan N."/>
            <person name="Meng X."/>
            <person name="Friedlander G."/>
            <person name="Reuveni E."/>
            <person name="Sukno S."/>
            <person name="Sherman A."/>
            <person name="Thon M."/>
            <person name="Fluhr R."/>
            <person name="Prusky D."/>
        </authorList>
    </citation>
    <scope>NUCLEOTIDE SEQUENCE [LARGE SCALE GENOMIC DNA]</scope>
    <source>
        <strain evidence="2">Cg-14</strain>
    </source>
</reference>
<protein>
    <submittedName>
        <fullName evidence="1">Uncharacterized protein</fullName>
    </submittedName>
</protein>
<evidence type="ECO:0000313" key="1">
    <source>
        <dbReference type="EMBL" id="EQB46278.1"/>
    </source>
</evidence>
<dbReference type="HOGENOM" id="CLU_3435055_0_0_1"/>
<dbReference type="Proteomes" id="UP000015530">
    <property type="component" value="Unassembled WGS sequence"/>
</dbReference>
<name>T0K0H6_COLGC</name>
<proteinExistence type="predicted"/>
<sequence length="14" mass="1533">MEADDQLKQALSSP</sequence>
<dbReference type="EMBL" id="AMYD01003468">
    <property type="protein sequence ID" value="EQB46278.1"/>
    <property type="molecule type" value="Genomic_DNA"/>
</dbReference>